<dbReference type="EMBL" id="VAUV01000015">
    <property type="protein sequence ID" value="TLD69201.1"/>
    <property type="molecule type" value="Genomic_DNA"/>
</dbReference>
<name>A0A5R8KA76_9BACT</name>
<dbReference type="InterPro" id="IPR029058">
    <property type="entry name" value="AB_hydrolase_fold"/>
</dbReference>
<dbReference type="OrthoDB" id="8183145at2"/>
<dbReference type="PANTHER" id="PTHR47381">
    <property type="entry name" value="ALPHA/BETA-HYDROLASES SUPERFAMILY PROTEIN"/>
    <property type="match status" value="1"/>
</dbReference>
<proteinExistence type="predicted"/>
<evidence type="ECO:0000313" key="3">
    <source>
        <dbReference type="Proteomes" id="UP000306196"/>
    </source>
</evidence>
<dbReference type="AlphaFoldDB" id="A0A5R8KA76"/>
<sequence length="700" mass="78006">MTITRFLLVGLSLWMMGMGSGGVRGETAMDRWFEKEVKAIEGGLEREVKTKEDWLAKKGEYRRQLAEMLGLDPMPERTDLKATKTGEFEHEGIVVEKLHYQSMPGLYVTANLYRPKVVNERLPTVLYLSGHADKQKDGVSFGNKSGYSHHGVWYAKHGFVCLIIDTVQLGEIRGHHHGTHRLGRFWWMSRGYTPAGVEAWAGIRGLDYLETRSEVDKTRFGVAGRSGGGAYSWWVAALDERVKVAVPTAGITTLKNHVVDGKVSGHCDCMFMVNSYQWDFDKVAALVAPRPLLIANTDKDPIFPLDGVVKVYEGARRIYGLLGAEKNIGLHIAEGGHANVQPLNVGEFHWMTRFLQGAEAMSTFDGAAVPSGVAMEKLRVFEGELPKDEINTTVDEVFVKGAVVSEVPGNEKAWEKMRDGWRKDLETKTSFRNARIGDQSGKSVSEDQAEGDGLVMKRHRLFIDDEVSLELFLVHSAKVKPEELDLVVLNVLDDEGWGTFANTYGAAFGELLPKGTKAEVDEEAFEAERKMFGNFKWGMAYVAPRGEGPTAFVGTEKERTQWLRKFYLLGTTLETEQVLDVRCAIRGLRAVEGLKETKLWLQASRGQAVNAVYASLFEEGITRLDLHEMPGSHREVNAPNCLNVLKFLDVPQAVAMAAERTRVIIYGGEDEAWELPMGVAEKLEWGGEKGRGVQLRKEGH</sequence>
<dbReference type="PANTHER" id="PTHR47381:SF3">
    <property type="entry name" value="ALPHA_BETA-HYDROLASES SUPERFAMILY PROTEIN"/>
    <property type="match status" value="1"/>
</dbReference>
<gene>
    <name evidence="2" type="ORF">FEM03_19060</name>
</gene>
<keyword evidence="3" id="KW-1185">Reference proteome</keyword>
<dbReference type="InterPro" id="IPR008391">
    <property type="entry name" value="AXE1_dom"/>
</dbReference>
<dbReference type="Proteomes" id="UP000306196">
    <property type="component" value="Unassembled WGS sequence"/>
</dbReference>
<evidence type="ECO:0000313" key="2">
    <source>
        <dbReference type="EMBL" id="TLD69201.1"/>
    </source>
</evidence>
<organism evidence="2 3">
    <name type="scientific">Phragmitibacter flavus</name>
    <dbReference type="NCBI Taxonomy" id="2576071"/>
    <lineage>
        <taxon>Bacteria</taxon>
        <taxon>Pseudomonadati</taxon>
        <taxon>Verrucomicrobiota</taxon>
        <taxon>Verrucomicrobiia</taxon>
        <taxon>Verrucomicrobiales</taxon>
        <taxon>Verrucomicrobiaceae</taxon>
        <taxon>Phragmitibacter</taxon>
    </lineage>
</organism>
<accession>A0A5R8KA76</accession>
<feature type="domain" description="Acetyl xylan esterase" evidence="1">
    <location>
        <begin position="85"/>
        <end position="247"/>
    </location>
</feature>
<dbReference type="Pfam" id="PF05448">
    <property type="entry name" value="AXE1"/>
    <property type="match status" value="1"/>
</dbReference>
<dbReference type="SUPFAM" id="SSF53474">
    <property type="entry name" value="alpha/beta-Hydrolases"/>
    <property type="match status" value="1"/>
</dbReference>
<dbReference type="Gene3D" id="3.40.50.1820">
    <property type="entry name" value="alpha/beta hydrolase"/>
    <property type="match status" value="1"/>
</dbReference>
<dbReference type="RefSeq" id="WP_138087887.1">
    <property type="nucleotide sequence ID" value="NZ_VAUV01000015.1"/>
</dbReference>
<evidence type="ECO:0000259" key="1">
    <source>
        <dbReference type="Pfam" id="PF05448"/>
    </source>
</evidence>
<reference evidence="2 3" key="1">
    <citation type="submission" date="2019-05" db="EMBL/GenBank/DDBJ databases">
        <title>Verrucobacter flavum gen. nov., sp. nov. a new member of the family Verrucomicrobiaceae.</title>
        <authorList>
            <person name="Szuroczki S."/>
            <person name="Abbaszade G."/>
            <person name="Szabo A."/>
            <person name="Felfoldi T."/>
            <person name="Schumann P."/>
            <person name="Boka K."/>
            <person name="Keki Z."/>
            <person name="Toumi M."/>
            <person name="Toth E."/>
        </authorList>
    </citation>
    <scope>NUCLEOTIDE SEQUENCE [LARGE SCALE GENOMIC DNA]</scope>
    <source>
        <strain evidence="2 3">MG-N-17</strain>
    </source>
</reference>
<protein>
    <recommendedName>
        <fullName evidence="1">Acetyl xylan esterase domain-containing protein</fullName>
    </recommendedName>
</protein>
<comment type="caution">
    <text evidence="2">The sequence shown here is derived from an EMBL/GenBank/DDBJ whole genome shotgun (WGS) entry which is preliminary data.</text>
</comment>